<protein>
    <recommendedName>
        <fullName evidence="3">acid phosphatase</fullName>
        <ecNumber evidence="3">3.1.3.2</ecNumber>
    </recommendedName>
</protein>
<dbReference type="InterPro" id="IPR000560">
    <property type="entry name" value="His_Pase_clade-2"/>
</dbReference>
<evidence type="ECO:0000256" key="10">
    <source>
        <dbReference type="SAM" id="SignalP"/>
    </source>
</evidence>
<dbReference type="PROSITE" id="PS00616">
    <property type="entry name" value="HIS_ACID_PHOSPHAT_1"/>
    <property type="match status" value="1"/>
</dbReference>
<reference evidence="11" key="1">
    <citation type="submission" date="2020-09" db="EMBL/GenBank/DDBJ databases">
        <authorList>
            <person name="Kikuchi T."/>
        </authorList>
    </citation>
    <scope>NUCLEOTIDE SEQUENCE</scope>
    <source>
        <strain evidence="11">Ka4C1</strain>
    </source>
</reference>
<dbReference type="InterPro" id="IPR050645">
    <property type="entry name" value="Histidine_acid_phosphatase"/>
</dbReference>
<evidence type="ECO:0000256" key="3">
    <source>
        <dbReference type="ARBA" id="ARBA00012646"/>
    </source>
</evidence>
<evidence type="ECO:0000256" key="9">
    <source>
        <dbReference type="SAM" id="Phobius"/>
    </source>
</evidence>
<keyword evidence="4 10" id="KW-0732">Signal</keyword>
<dbReference type="OrthoDB" id="5821688at2759"/>
<dbReference type="GO" id="GO:0003993">
    <property type="term" value="F:acid phosphatase activity"/>
    <property type="evidence" value="ECO:0007669"/>
    <property type="project" value="UniProtKB-EC"/>
</dbReference>
<evidence type="ECO:0000256" key="4">
    <source>
        <dbReference type="ARBA" id="ARBA00022729"/>
    </source>
</evidence>
<dbReference type="Gene3D" id="3.40.50.1240">
    <property type="entry name" value="Phosphoglycerate mutase-like"/>
    <property type="match status" value="1"/>
</dbReference>
<feature type="transmembrane region" description="Helical" evidence="9">
    <location>
        <begin position="454"/>
        <end position="480"/>
    </location>
</feature>
<dbReference type="InterPro" id="IPR029033">
    <property type="entry name" value="His_PPase_superfam"/>
</dbReference>
<keyword evidence="9" id="KW-1133">Transmembrane helix</keyword>
<dbReference type="Pfam" id="PF00328">
    <property type="entry name" value="His_Phos_2"/>
    <property type="match status" value="1"/>
</dbReference>
<evidence type="ECO:0000313" key="12">
    <source>
        <dbReference type="Proteomes" id="UP000659654"/>
    </source>
</evidence>
<dbReference type="SUPFAM" id="SSF53254">
    <property type="entry name" value="Phosphoglycerate mutase-like"/>
    <property type="match status" value="1"/>
</dbReference>
<keyword evidence="12" id="KW-1185">Reference proteome</keyword>
<sequence>MKLPLILFLIHWIGSGSPQEQDFIVTSSQTATSFESSISSVASTTTSTTTVRSIGNFDPLSDDPIPRAPEGNPTTRQTGFTDEQLAGDQGDHGVGLETLSLETTLIHVHAIWRHGKRAPEWFPANTPFAERESWPGGLNSLTTKGLQQCYRLGELLRERYTALLSGRYTPNKFYVRSSDTDRTILSAEAMMNGLVSDEDYGVADAKLKVFPVHTIRKDTDKLLNFNIECPAREEEQARVFNVADYGFPALGQKTASFMRYIQNQTGENELDYQAAYKVWDYLYYLEADERQLPSWATADARENLEYINGKINQGLMMTPKLLRLRAGPILKEMSERLRSIAKGSYLAAEKFYGYSAHDHTLAFLLKILGLNFERFPEPSSALVFELHRRHDDEHFVKMYFRNFTADTFQEIKLPQCHGDCHLQTFLAFLQPFIPEDWERECGLKMADYQGNQTFSILLFVAIAQAFLLVGVLIFMVICLVRTLRSTKIVNPLEKIDF</sequence>
<accession>A0A7I8X8U9</accession>
<evidence type="ECO:0000256" key="5">
    <source>
        <dbReference type="ARBA" id="ARBA00022801"/>
    </source>
</evidence>
<evidence type="ECO:0000313" key="11">
    <source>
        <dbReference type="EMBL" id="CAD5228291.1"/>
    </source>
</evidence>
<keyword evidence="6" id="KW-1015">Disulfide bond</keyword>
<dbReference type="EMBL" id="CAJFDI010000004">
    <property type="protein sequence ID" value="CAD5228291.1"/>
    <property type="molecule type" value="Genomic_DNA"/>
</dbReference>
<keyword evidence="5" id="KW-0378">Hydrolase</keyword>
<comment type="caution">
    <text evidence="11">The sequence shown here is derived from an EMBL/GenBank/DDBJ whole genome shotgun (WGS) entry which is preliminary data.</text>
</comment>
<comment type="similarity">
    <text evidence="2">Belongs to the histidine acid phosphatase family.</text>
</comment>
<evidence type="ECO:0000256" key="8">
    <source>
        <dbReference type="SAM" id="MobiDB-lite"/>
    </source>
</evidence>
<dbReference type="PANTHER" id="PTHR11567:SF211">
    <property type="entry name" value="PROSTATIC ACID PHOSPHATASE"/>
    <property type="match status" value="1"/>
</dbReference>
<dbReference type="Proteomes" id="UP000582659">
    <property type="component" value="Unassembled WGS sequence"/>
</dbReference>
<proteinExistence type="inferred from homology"/>
<dbReference type="PANTHER" id="PTHR11567">
    <property type="entry name" value="ACID PHOSPHATASE-RELATED"/>
    <property type="match status" value="1"/>
</dbReference>
<organism evidence="11 12">
    <name type="scientific">Bursaphelenchus xylophilus</name>
    <name type="common">Pinewood nematode worm</name>
    <name type="synonym">Aphelenchoides xylophilus</name>
    <dbReference type="NCBI Taxonomy" id="6326"/>
    <lineage>
        <taxon>Eukaryota</taxon>
        <taxon>Metazoa</taxon>
        <taxon>Ecdysozoa</taxon>
        <taxon>Nematoda</taxon>
        <taxon>Chromadorea</taxon>
        <taxon>Rhabditida</taxon>
        <taxon>Tylenchina</taxon>
        <taxon>Tylenchomorpha</taxon>
        <taxon>Aphelenchoidea</taxon>
        <taxon>Aphelenchoididae</taxon>
        <taxon>Bursaphelenchus</taxon>
    </lineage>
</organism>
<dbReference type="AlphaFoldDB" id="A0A7I8X8U9"/>
<dbReference type="EC" id="3.1.3.2" evidence="3"/>
<dbReference type="Proteomes" id="UP000659654">
    <property type="component" value="Unassembled WGS sequence"/>
</dbReference>
<keyword evidence="9" id="KW-0472">Membrane</keyword>
<feature type="region of interest" description="Disordered" evidence="8">
    <location>
        <begin position="55"/>
        <end position="83"/>
    </location>
</feature>
<dbReference type="EMBL" id="CAJFCV020000004">
    <property type="protein sequence ID" value="CAG9118838.1"/>
    <property type="molecule type" value="Genomic_DNA"/>
</dbReference>
<keyword evidence="7" id="KW-0325">Glycoprotein</keyword>
<name>A0A7I8X8U9_BURXY</name>
<evidence type="ECO:0000256" key="2">
    <source>
        <dbReference type="ARBA" id="ARBA00005375"/>
    </source>
</evidence>
<evidence type="ECO:0000256" key="6">
    <source>
        <dbReference type="ARBA" id="ARBA00023157"/>
    </source>
</evidence>
<evidence type="ECO:0000256" key="7">
    <source>
        <dbReference type="ARBA" id="ARBA00023180"/>
    </source>
</evidence>
<dbReference type="CDD" id="cd07061">
    <property type="entry name" value="HP_HAP_like"/>
    <property type="match status" value="1"/>
</dbReference>
<comment type="catalytic activity">
    <reaction evidence="1">
        <text>a phosphate monoester + H2O = an alcohol + phosphate</text>
        <dbReference type="Rhea" id="RHEA:15017"/>
        <dbReference type="ChEBI" id="CHEBI:15377"/>
        <dbReference type="ChEBI" id="CHEBI:30879"/>
        <dbReference type="ChEBI" id="CHEBI:43474"/>
        <dbReference type="ChEBI" id="CHEBI:67140"/>
        <dbReference type="EC" id="3.1.3.2"/>
    </reaction>
</comment>
<dbReference type="SMR" id="A0A7I8X8U9"/>
<gene>
    <name evidence="11" type="ORF">BXYJ_LOCUS10371</name>
</gene>
<feature type="signal peptide" evidence="10">
    <location>
        <begin position="1"/>
        <end position="18"/>
    </location>
</feature>
<feature type="chain" id="PRO_5036400087" description="acid phosphatase" evidence="10">
    <location>
        <begin position="19"/>
        <end position="497"/>
    </location>
</feature>
<evidence type="ECO:0000256" key="1">
    <source>
        <dbReference type="ARBA" id="ARBA00000032"/>
    </source>
</evidence>
<keyword evidence="9" id="KW-0812">Transmembrane</keyword>
<dbReference type="InterPro" id="IPR033379">
    <property type="entry name" value="Acid_Pase_AS"/>
</dbReference>
<feature type="compositionally biased region" description="Polar residues" evidence="8">
    <location>
        <begin position="72"/>
        <end position="81"/>
    </location>
</feature>